<feature type="coiled-coil region" evidence="1">
    <location>
        <begin position="52"/>
        <end position="88"/>
    </location>
</feature>
<protein>
    <submittedName>
        <fullName evidence="2">Uncharacterized protein</fullName>
    </submittedName>
</protein>
<accession>A0A0P9D5Z4</accession>
<reference evidence="2 3" key="1">
    <citation type="submission" date="2015-09" db="EMBL/GenBank/DDBJ databases">
        <title>Draft genome sequence of Acidiplasma aeolicum DSM 18409.</title>
        <authorList>
            <person name="Hemp J."/>
        </authorList>
    </citation>
    <scope>NUCLEOTIDE SEQUENCE [LARGE SCALE GENOMIC DNA]</scope>
    <source>
        <strain evidence="2 3">V</strain>
    </source>
</reference>
<dbReference type="AlphaFoldDB" id="A0A0P9D5Z4"/>
<dbReference type="EMBL" id="LJCQ01000406">
    <property type="protein sequence ID" value="KPV44820.1"/>
    <property type="molecule type" value="Genomic_DNA"/>
</dbReference>
<comment type="caution">
    <text evidence="2">The sequence shown here is derived from an EMBL/GenBank/DDBJ whole genome shotgun (WGS) entry which is preliminary data.</text>
</comment>
<gene>
    <name evidence="2" type="ORF">SE19_08510</name>
</gene>
<dbReference type="Proteomes" id="UP000050515">
    <property type="component" value="Unassembled WGS sequence"/>
</dbReference>
<evidence type="ECO:0000313" key="3">
    <source>
        <dbReference type="Proteomes" id="UP000050515"/>
    </source>
</evidence>
<dbReference type="PATRIC" id="fig|507754.4.peg.1396"/>
<proteinExistence type="predicted"/>
<evidence type="ECO:0000313" key="2">
    <source>
        <dbReference type="EMBL" id="KPV44820.1"/>
    </source>
</evidence>
<feature type="non-terminal residue" evidence="2">
    <location>
        <position position="1"/>
    </location>
</feature>
<sequence>YKNIKIKGGKMEEKSKGKIKDPKFRLVPMLVHVEMWEKEAIERLGLNASQMVRDLLSERLEKTQEIELAELQAEISDIETELATKKALCKSMKDSLALKKEHEKEQFLEDYLEAFVLKKWLQEGKIPNNTPIFDFPDRELYINDINQGQISVSSELEEFRKYKFKILTKVDPDSRARFKKMFSEFMQSGVIK</sequence>
<dbReference type="RefSeq" id="WP_236689117.1">
    <property type="nucleotide sequence ID" value="NZ_LJCQ01000406.1"/>
</dbReference>
<keyword evidence="1" id="KW-0175">Coiled coil</keyword>
<evidence type="ECO:0000256" key="1">
    <source>
        <dbReference type="SAM" id="Coils"/>
    </source>
</evidence>
<name>A0A0P9D5Z4_9ARCH</name>
<organism evidence="2 3">
    <name type="scientific">Acidiplasma aeolicum</name>
    <dbReference type="NCBI Taxonomy" id="507754"/>
    <lineage>
        <taxon>Archaea</taxon>
        <taxon>Methanobacteriati</taxon>
        <taxon>Thermoplasmatota</taxon>
        <taxon>Thermoplasmata</taxon>
        <taxon>Thermoplasmatales</taxon>
        <taxon>Ferroplasmaceae</taxon>
        <taxon>Acidiplasma</taxon>
    </lineage>
</organism>